<sequence length="1037" mass="105036">MTRDRSLDIAVTGMAARLPGGGDIDRWWTAVRSGQVLTTRFERSESLGAGVAPELVDDPGYVPVHGLLPDADRFDHELFHISPREAELMDPQARLMLETAWAALEDAGVAPRGGSGPEVTGVYASASGSAYLRAMLTGGALSPTALEQALRGTEPDYLATRIAYRLGLSGPALTVQTACSSSLVALHTAVQALLNGDCDQAVVVAGAVGFPQAGHLHVPGGILSASGVCRPFDERADGAVAGSGVICVVLRPLADALAEGPAPHGVILGTAVNNDGAAKAGYHAPSAIGQEAVIRAALHAADVDASTIGYLEAHATGTRVGDPIEWSAAGAALAGAGARPGQISVGALKAAIGHLDAAAGLASLVKALLVVKEGVIPPVAGFSALNPLLETEGSPLSVPAEARAWTGAGPRRAGVSSFGIGGTNAHAIVEQPPEPAPGRRETERGETGHPEAEHPGAEHRETEPRERLILLSAMNDEGLDRAAARLRAHLSAADGGLADAAYTLAHGRTQLPRRLAVTGRTAAEVAQRLAGGPGVERGTRPAGSPAPVVLLLPGQGVQRPGMALPYAAELPGFPAALDCCLAAFPAELAATLRGALLDPAFPAAELAATELAQPALFALQHAAATALGGLGVAPAALVGHSLGEVAAACLAGVLELTDAARFVVTRGRAMRDCPPGAMLAVGCGMDRALELAAEWGLPVAAAAANGPDSSVIAGPREAVGAFAARLGDRVPARLLRTGHAFHSAAMAPAVPKLLAELSGIRTHRPSVPYLANVTGRFIEPGTSVDAGLLAEQVRRTVRFADGLTALAERLPDAVVVEIGPGRALSSLTEAAGLTTIALAPAGTERPAPGPLAALGALWTAGQPVDLDALCADGRRTRLPGYPFAGPRLIAPEARAGAARPRTPAPAPTSAPVADPVTAAVTEDTGAESGTATGTSAAPATAPADARTAVTRAWRQVLGRVELSDDADFFELGGDSLLITRVTAQVSQELGVKVPVRDMLVARTLGGHTGVVAGLLTARGSWTPPKGRSPRSLAPVPR</sequence>
<dbReference type="GO" id="GO:0006633">
    <property type="term" value="P:fatty acid biosynthetic process"/>
    <property type="evidence" value="ECO:0007669"/>
    <property type="project" value="InterPro"/>
</dbReference>
<keyword evidence="9 13" id="KW-0012">Acyltransferase</keyword>
<feature type="region of interest" description="Disordered" evidence="10">
    <location>
        <begin position="1018"/>
        <end position="1037"/>
    </location>
</feature>
<keyword evidence="4" id="KW-0963">Cytoplasm</keyword>
<evidence type="ECO:0000256" key="1">
    <source>
        <dbReference type="ARBA" id="ARBA00004496"/>
    </source>
</evidence>
<keyword evidence="14" id="KW-1185">Reference proteome</keyword>
<dbReference type="SUPFAM" id="SSF47336">
    <property type="entry name" value="ACP-like"/>
    <property type="match status" value="1"/>
</dbReference>
<dbReference type="PROSITE" id="PS52004">
    <property type="entry name" value="KS3_2"/>
    <property type="match status" value="1"/>
</dbReference>
<evidence type="ECO:0000259" key="11">
    <source>
        <dbReference type="PROSITE" id="PS50075"/>
    </source>
</evidence>
<evidence type="ECO:0000313" key="13">
    <source>
        <dbReference type="EMBL" id="MQT00536.1"/>
    </source>
</evidence>
<feature type="compositionally biased region" description="Basic and acidic residues" evidence="10">
    <location>
        <begin position="437"/>
        <end position="464"/>
    </location>
</feature>
<feature type="domain" description="Ketosynthase family 3 (KS3)" evidence="12">
    <location>
        <begin position="6"/>
        <end position="431"/>
    </location>
</feature>
<dbReference type="GO" id="GO:0004315">
    <property type="term" value="F:3-oxoacyl-[acyl-carrier-protein] synthase activity"/>
    <property type="evidence" value="ECO:0007669"/>
    <property type="project" value="InterPro"/>
</dbReference>
<dbReference type="Gene3D" id="3.40.47.10">
    <property type="match status" value="1"/>
</dbReference>
<dbReference type="InterPro" id="IPR001227">
    <property type="entry name" value="Ac_transferase_dom_sf"/>
</dbReference>
<evidence type="ECO:0000256" key="2">
    <source>
        <dbReference type="ARBA" id="ARBA00004792"/>
    </source>
</evidence>
<dbReference type="SMART" id="SM00827">
    <property type="entry name" value="PKS_AT"/>
    <property type="match status" value="1"/>
</dbReference>
<evidence type="ECO:0000256" key="4">
    <source>
        <dbReference type="ARBA" id="ARBA00022490"/>
    </source>
</evidence>
<keyword evidence="5" id="KW-0597">Phosphoprotein</keyword>
<dbReference type="InterPro" id="IPR014031">
    <property type="entry name" value="Ketoacyl_synth_C"/>
</dbReference>
<evidence type="ECO:0000256" key="7">
    <source>
        <dbReference type="ARBA" id="ARBA00022737"/>
    </source>
</evidence>
<dbReference type="Gene3D" id="3.30.70.3290">
    <property type="match status" value="1"/>
</dbReference>
<dbReference type="InterPro" id="IPR020806">
    <property type="entry name" value="PKS_PP-bd"/>
</dbReference>
<feature type="domain" description="Carrier" evidence="11">
    <location>
        <begin position="940"/>
        <end position="1015"/>
    </location>
</feature>
<dbReference type="InterPro" id="IPR018201">
    <property type="entry name" value="Ketoacyl_synth_AS"/>
</dbReference>
<keyword evidence="8" id="KW-0045">Antibiotic biosynthesis</keyword>
<dbReference type="GO" id="GO:0005886">
    <property type="term" value="C:plasma membrane"/>
    <property type="evidence" value="ECO:0007669"/>
    <property type="project" value="TreeGrafter"/>
</dbReference>
<dbReference type="InterPro" id="IPR054514">
    <property type="entry name" value="RhiE-like_linker"/>
</dbReference>
<feature type="compositionally biased region" description="Low complexity" evidence="10">
    <location>
        <begin position="909"/>
        <end position="944"/>
    </location>
</feature>
<accession>A0A646KHQ7</accession>
<dbReference type="CDD" id="cd00833">
    <property type="entry name" value="PKS"/>
    <property type="match status" value="1"/>
</dbReference>
<gene>
    <name evidence="13" type="ORF">FF041_09940</name>
</gene>
<dbReference type="PANTHER" id="PTHR43775:SF37">
    <property type="entry name" value="SI:DKEY-61P9.11"/>
    <property type="match status" value="1"/>
</dbReference>
<dbReference type="OrthoDB" id="9778690at2"/>
<dbReference type="Pfam" id="PF00550">
    <property type="entry name" value="PP-binding"/>
    <property type="match status" value="1"/>
</dbReference>
<evidence type="ECO:0000256" key="9">
    <source>
        <dbReference type="ARBA" id="ARBA00023315"/>
    </source>
</evidence>
<dbReference type="Pfam" id="PF00109">
    <property type="entry name" value="ketoacyl-synt"/>
    <property type="match status" value="1"/>
</dbReference>
<dbReference type="InterPro" id="IPR036736">
    <property type="entry name" value="ACP-like_sf"/>
</dbReference>
<name>A0A646KHQ7_STRJU</name>
<comment type="subcellular location">
    <subcellularLocation>
        <location evidence="1">Cytoplasm</location>
    </subcellularLocation>
</comment>
<dbReference type="GO" id="GO:0004312">
    <property type="term" value="F:fatty acid synthase activity"/>
    <property type="evidence" value="ECO:0007669"/>
    <property type="project" value="TreeGrafter"/>
</dbReference>
<dbReference type="PANTHER" id="PTHR43775">
    <property type="entry name" value="FATTY ACID SYNTHASE"/>
    <property type="match status" value="1"/>
</dbReference>
<evidence type="ECO:0000256" key="5">
    <source>
        <dbReference type="ARBA" id="ARBA00022553"/>
    </source>
</evidence>
<dbReference type="Proteomes" id="UP000419138">
    <property type="component" value="Unassembled WGS sequence"/>
</dbReference>
<keyword evidence="7" id="KW-0677">Repeat</keyword>
<feature type="region of interest" description="Disordered" evidence="10">
    <location>
        <begin position="894"/>
        <end position="944"/>
    </location>
</feature>
<dbReference type="GO" id="GO:0017000">
    <property type="term" value="P:antibiotic biosynthetic process"/>
    <property type="evidence" value="ECO:0007669"/>
    <property type="project" value="UniProtKB-KW"/>
</dbReference>
<dbReference type="InterPro" id="IPR050091">
    <property type="entry name" value="PKS_NRPS_Biosynth_Enz"/>
</dbReference>
<dbReference type="PROSITE" id="PS00606">
    <property type="entry name" value="KS3_1"/>
    <property type="match status" value="1"/>
</dbReference>
<evidence type="ECO:0000259" key="12">
    <source>
        <dbReference type="PROSITE" id="PS52004"/>
    </source>
</evidence>
<reference evidence="13 14" key="1">
    <citation type="submission" date="2019-05" db="EMBL/GenBank/DDBJ databases">
        <title>Comparative genomics and metabolomics analyses of clavulanic acid producing Streptomyces species provides insight into specialized metabolism and evolution of beta-lactam biosynthetic gene clusters.</title>
        <authorList>
            <person name="Moore M.A."/>
            <person name="Cruz-Morales P."/>
            <person name="Barona Gomez F."/>
            <person name="Kapil T."/>
        </authorList>
    </citation>
    <scope>NUCLEOTIDE SEQUENCE [LARGE SCALE GENOMIC DNA]</scope>
    <source>
        <strain evidence="13 14">NRRL 5741</strain>
    </source>
</reference>
<dbReference type="InterPro" id="IPR014030">
    <property type="entry name" value="Ketoacyl_synth_N"/>
</dbReference>
<dbReference type="SUPFAM" id="SSF53901">
    <property type="entry name" value="Thiolase-like"/>
    <property type="match status" value="1"/>
</dbReference>
<dbReference type="InterPro" id="IPR016035">
    <property type="entry name" value="Acyl_Trfase/lysoPLipase"/>
</dbReference>
<dbReference type="Gene3D" id="3.40.366.10">
    <property type="entry name" value="Malonyl-Coenzyme A Acyl Carrier Protein, domain 2"/>
    <property type="match status" value="1"/>
</dbReference>
<protein>
    <submittedName>
        <fullName evidence="13">Acyltransferase domain-containing protein</fullName>
    </submittedName>
</protein>
<dbReference type="RefSeq" id="WP_153522108.1">
    <property type="nucleotide sequence ID" value="NZ_JBEPDZ010000087.1"/>
</dbReference>
<dbReference type="PROSITE" id="PS50075">
    <property type="entry name" value="CARRIER"/>
    <property type="match status" value="1"/>
</dbReference>
<keyword evidence="6 13" id="KW-0808">Transferase</keyword>
<evidence type="ECO:0000256" key="3">
    <source>
        <dbReference type="ARBA" id="ARBA00022450"/>
    </source>
</evidence>
<evidence type="ECO:0000256" key="6">
    <source>
        <dbReference type="ARBA" id="ARBA00022679"/>
    </source>
</evidence>
<dbReference type="InterPro" id="IPR016039">
    <property type="entry name" value="Thiolase-like"/>
</dbReference>
<dbReference type="GO" id="GO:0071770">
    <property type="term" value="P:DIM/DIP cell wall layer assembly"/>
    <property type="evidence" value="ECO:0007669"/>
    <property type="project" value="TreeGrafter"/>
</dbReference>
<comment type="pathway">
    <text evidence="2">Antibiotic biosynthesis.</text>
</comment>
<evidence type="ECO:0000313" key="14">
    <source>
        <dbReference type="Proteomes" id="UP000419138"/>
    </source>
</evidence>
<proteinExistence type="predicted"/>
<dbReference type="Gene3D" id="1.10.1200.10">
    <property type="entry name" value="ACP-like"/>
    <property type="match status" value="1"/>
</dbReference>
<dbReference type="InterPro" id="IPR009081">
    <property type="entry name" value="PP-bd_ACP"/>
</dbReference>
<dbReference type="InterPro" id="IPR006162">
    <property type="entry name" value="Ppantetheine_attach_site"/>
</dbReference>
<dbReference type="InterPro" id="IPR014043">
    <property type="entry name" value="Acyl_transferase_dom"/>
</dbReference>
<keyword evidence="3" id="KW-0596">Phosphopantetheine</keyword>
<dbReference type="SUPFAM" id="SSF55048">
    <property type="entry name" value="Probable ACP-binding domain of malonyl-CoA ACP transacylase"/>
    <property type="match status" value="1"/>
</dbReference>
<feature type="region of interest" description="Disordered" evidence="10">
    <location>
        <begin position="426"/>
        <end position="464"/>
    </location>
</feature>
<evidence type="ECO:0000256" key="10">
    <source>
        <dbReference type="SAM" id="MobiDB-lite"/>
    </source>
</evidence>
<dbReference type="PROSITE" id="PS00012">
    <property type="entry name" value="PHOSPHOPANTETHEINE"/>
    <property type="match status" value="1"/>
</dbReference>
<dbReference type="GO" id="GO:0005737">
    <property type="term" value="C:cytoplasm"/>
    <property type="evidence" value="ECO:0007669"/>
    <property type="project" value="UniProtKB-SubCell"/>
</dbReference>
<dbReference type="InterPro" id="IPR020841">
    <property type="entry name" value="PKS_Beta-ketoAc_synthase_dom"/>
</dbReference>
<dbReference type="AlphaFoldDB" id="A0A646KHQ7"/>
<dbReference type="SMART" id="SM00823">
    <property type="entry name" value="PKS_PP"/>
    <property type="match status" value="1"/>
</dbReference>
<dbReference type="GO" id="GO:0031177">
    <property type="term" value="F:phosphopantetheine binding"/>
    <property type="evidence" value="ECO:0007669"/>
    <property type="project" value="InterPro"/>
</dbReference>
<evidence type="ECO:0000256" key="8">
    <source>
        <dbReference type="ARBA" id="ARBA00023194"/>
    </source>
</evidence>
<dbReference type="Pfam" id="PF00698">
    <property type="entry name" value="Acyl_transf_1"/>
    <property type="match status" value="1"/>
</dbReference>
<dbReference type="Pfam" id="PF02801">
    <property type="entry name" value="Ketoacyl-synt_C"/>
    <property type="match status" value="1"/>
</dbReference>
<dbReference type="InterPro" id="IPR016036">
    <property type="entry name" value="Malonyl_transacylase_ACP-bd"/>
</dbReference>
<dbReference type="SMART" id="SM00825">
    <property type="entry name" value="PKS_KS"/>
    <property type="match status" value="1"/>
</dbReference>
<organism evidence="13 14">
    <name type="scientific">Streptomyces jumonjinensis</name>
    <dbReference type="NCBI Taxonomy" id="1945"/>
    <lineage>
        <taxon>Bacteria</taxon>
        <taxon>Bacillati</taxon>
        <taxon>Actinomycetota</taxon>
        <taxon>Actinomycetes</taxon>
        <taxon>Kitasatosporales</taxon>
        <taxon>Streptomycetaceae</taxon>
        <taxon>Streptomyces</taxon>
    </lineage>
</organism>
<dbReference type="SUPFAM" id="SSF52151">
    <property type="entry name" value="FabD/lysophospholipase-like"/>
    <property type="match status" value="1"/>
</dbReference>
<comment type="caution">
    <text evidence="13">The sequence shown here is derived from an EMBL/GenBank/DDBJ whole genome shotgun (WGS) entry which is preliminary data.</text>
</comment>
<dbReference type="EMBL" id="VCLA01000082">
    <property type="protein sequence ID" value="MQT00536.1"/>
    <property type="molecule type" value="Genomic_DNA"/>
</dbReference>
<dbReference type="Pfam" id="PF22336">
    <property type="entry name" value="RhiE-like_linker"/>
    <property type="match status" value="1"/>
</dbReference>